<evidence type="ECO:0000256" key="8">
    <source>
        <dbReference type="SAM" id="SignalP"/>
    </source>
</evidence>
<reference evidence="10 11" key="1">
    <citation type="submission" date="2016-03" db="EMBL/GenBank/DDBJ databases">
        <title>Microsymbionts genomes from the relict species Vavilovia formosa (Stev.) Fed.</title>
        <authorList>
            <person name="Kopat V."/>
            <person name="Chirak E."/>
            <person name="Kimeklis A."/>
            <person name="Andronov E."/>
        </authorList>
    </citation>
    <scope>NUCLEOTIDE SEQUENCE [LARGE SCALE GENOMIC DNA]</scope>
    <source>
        <strain evidence="10 11">Vaf07</strain>
    </source>
</reference>
<keyword evidence="11" id="KW-1185">Reference proteome</keyword>
<evidence type="ECO:0000256" key="7">
    <source>
        <dbReference type="SAM" id="MobiDB-lite"/>
    </source>
</evidence>
<keyword evidence="8" id="KW-0732">Signal</keyword>
<dbReference type="PROSITE" id="PS00146">
    <property type="entry name" value="BETA_LACTAMASE_A"/>
    <property type="match status" value="1"/>
</dbReference>
<accession>A0A163YVQ1</accession>
<name>A0A163YVQ1_9BRAD</name>
<evidence type="ECO:0000256" key="4">
    <source>
        <dbReference type="ARBA" id="ARBA00022801"/>
    </source>
</evidence>
<dbReference type="Proteomes" id="UP000076574">
    <property type="component" value="Unassembled WGS sequence"/>
</dbReference>
<evidence type="ECO:0000313" key="10">
    <source>
        <dbReference type="EMBL" id="KZD22634.1"/>
    </source>
</evidence>
<gene>
    <name evidence="10" type="ORF">A4A58_28895</name>
</gene>
<dbReference type="InterPro" id="IPR012338">
    <property type="entry name" value="Beta-lactam/transpept-like"/>
</dbReference>
<dbReference type="PANTHER" id="PTHR35333:SF3">
    <property type="entry name" value="BETA-LACTAMASE-TYPE TRANSPEPTIDASE FOLD CONTAINING PROTEIN"/>
    <property type="match status" value="1"/>
</dbReference>
<keyword evidence="4 6" id="KW-0378">Hydrolase</keyword>
<protein>
    <recommendedName>
        <fullName evidence="3 6">Beta-lactamase</fullName>
        <ecNumber evidence="3 6">3.5.2.6</ecNumber>
    </recommendedName>
</protein>
<dbReference type="GO" id="GO:0030655">
    <property type="term" value="P:beta-lactam antibiotic catabolic process"/>
    <property type="evidence" value="ECO:0007669"/>
    <property type="project" value="InterPro"/>
</dbReference>
<dbReference type="InterPro" id="IPR045155">
    <property type="entry name" value="Beta-lactam_cat"/>
</dbReference>
<evidence type="ECO:0000256" key="3">
    <source>
        <dbReference type="ARBA" id="ARBA00012865"/>
    </source>
</evidence>
<evidence type="ECO:0000256" key="6">
    <source>
        <dbReference type="RuleBase" id="RU361140"/>
    </source>
</evidence>
<sequence>MMINRRTLLAAAPALMAWPAFAKEAAKDAPAALQAYERDTGGRIGVYAENLKTGAKIAWRANERFVMCSTFKASLAACVLARIDRGEDKPDQMISYAAADLLDYAPVARDNLAKGALSVADMCKAIVELSDNTCANMLLARVGGPAALTAFWNRTGDSVSRLDHNEPLLNRSRPGNPQDTTTPAAMAGNVKRFVTGDVLTSASRNQLTDWMVNCKTGDKRLRAGLPKTWKIGDKTGNNGKDAAGDIAVTWPKPDQPVVIAAYTQGGAPTAPQFETVFKAIGEMVGQRLG</sequence>
<dbReference type="PRINTS" id="PR00118">
    <property type="entry name" value="BLACTAMASEA"/>
</dbReference>
<evidence type="ECO:0000259" key="9">
    <source>
        <dbReference type="Pfam" id="PF13354"/>
    </source>
</evidence>
<feature type="signal peptide" evidence="8">
    <location>
        <begin position="1"/>
        <end position="22"/>
    </location>
</feature>
<dbReference type="SUPFAM" id="SSF56601">
    <property type="entry name" value="beta-lactamase/transpeptidase-like"/>
    <property type="match status" value="1"/>
</dbReference>
<feature type="domain" description="Beta-lactamase class A catalytic" evidence="9">
    <location>
        <begin position="45"/>
        <end position="263"/>
    </location>
</feature>
<evidence type="ECO:0000256" key="2">
    <source>
        <dbReference type="ARBA" id="ARBA00009009"/>
    </source>
</evidence>
<dbReference type="PANTHER" id="PTHR35333">
    <property type="entry name" value="BETA-LACTAMASE"/>
    <property type="match status" value="1"/>
</dbReference>
<dbReference type="AlphaFoldDB" id="A0A163YVQ1"/>
<evidence type="ECO:0000256" key="1">
    <source>
        <dbReference type="ARBA" id="ARBA00001526"/>
    </source>
</evidence>
<dbReference type="GO" id="GO:0008800">
    <property type="term" value="F:beta-lactamase activity"/>
    <property type="evidence" value="ECO:0007669"/>
    <property type="project" value="UniProtKB-UniRule"/>
</dbReference>
<keyword evidence="5 6" id="KW-0046">Antibiotic resistance</keyword>
<dbReference type="NCBIfam" id="NF033103">
    <property type="entry name" value="bla_class_A"/>
    <property type="match status" value="1"/>
</dbReference>
<proteinExistence type="inferred from homology"/>
<feature type="region of interest" description="Disordered" evidence="7">
    <location>
        <begin position="165"/>
        <end position="184"/>
    </location>
</feature>
<dbReference type="EC" id="3.5.2.6" evidence="3 6"/>
<dbReference type="RefSeq" id="WP_068734275.1">
    <property type="nucleotide sequence ID" value="NZ_LVYV01000018.1"/>
</dbReference>
<dbReference type="GO" id="GO:0046677">
    <property type="term" value="P:response to antibiotic"/>
    <property type="evidence" value="ECO:0007669"/>
    <property type="project" value="UniProtKB-UniRule"/>
</dbReference>
<dbReference type="InterPro" id="IPR023650">
    <property type="entry name" value="Beta-lactam_class-A_AS"/>
</dbReference>
<dbReference type="OrthoDB" id="9784149at2"/>
<dbReference type="Pfam" id="PF13354">
    <property type="entry name" value="Beta-lactamase2"/>
    <property type="match status" value="1"/>
</dbReference>
<feature type="chain" id="PRO_5007848012" description="Beta-lactamase" evidence="8">
    <location>
        <begin position="23"/>
        <end position="289"/>
    </location>
</feature>
<comment type="caution">
    <text evidence="10">The sequence shown here is derived from an EMBL/GenBank/DDBJ whole genome shotgun (WGS) entry which is preliminary data.</text>
</comment>
<dbReference type="EMBL" id="LVYV01000018">
    <property type="protein sequence ID" value="KZD22634.1"/>
    <property type="molecule type" value="Genomic_DNA"/>
</dbReference>
<comment type="similarity">
    <text evidence="2 6">Belongs to the class-A beta-lactamase family.</text>
</comment>
<organism evidence="10 11">
    <name type="scientific">Tardiphaga robiniae</name>
    <dbReference type="NCBI Taxonomy" id="943830"/>
    <lineage>
        <taxon>Bacteria</taxon>
        <taxon>Pseudomonadati</taxon>
        <taxon>Pseudomonadota</taxon>
        <taxon>Alphaproteobacteria</taxon>
        <taxon>Hyphomicrobiales</taxon>
        <taxon>Nitrobacteraceae</taxon>
        <taxon>Tardiphaga</taxon>
    </lineage>
</organism>
<feature type="compositionally biased region" description="Polar residues" evidence="7">
    <location>
        <begin position="173"/>
        <end position="183"/>
    </location>
</feature>
<dbReference type="Gene3D" id="3.40.710.10">
    <property type="entry name" value="DD-peptidase/beta-lactamase superfamily"/>
    <property type="match status" value="1"/>
</dbReference>
<evidence type="ECO:0000313" key="11">
    <source>
        <dbReference type="Proteomes" id="UP000076574"/>
    </source>
</evidence>
<dbReference type="InterPro" id="IPR000871">
    <property type="entry name" value="Beta-lactam_class-A"/>
</dbReference>
<comment type="catalytic activity">
    <reaction evidence="1 6">
        <text>a beta-lactam + H2O = a substituted beta-amino acid</text>
        <dbReference type="Rhea" id="RHEA:20401"/>
        <dbReference type="ChEBI" id="CHEBI:15377"/>
        <dbReference type="ChEBI" id="CHEBI:35627"/>
        <dbReference type="ChEBI" id="CHEBI:140347"/>
        <dbReference type="EC" id="3.5.2.6"/>
    </reaction>
</comment>
<evidence type="ECO:0000256" key="5">
    <source>
        <dbReference type="ARBA" id="ARBA00023251"/>
    </source>
</evidence>